<feature type="region of interest" description="Disordered" evidence="14">
    <location>
        <begin position="1"/>
        <end position="25"/>
    </location>
</feature>
<dbReference type="EnsemblMetazoa" id="LLOJ004245-RA">
    <property type="protein sequence ID" value="LLOJ004245-PA"/>
    <property type="gene ID" value="LLOJ004245"/>
</dbReference>
<dbReference type="GO" id="GO:0016705">
    <property type="term" value="F:oxidoreductase activity, acting on paired donors, with incorporation or reduction of molecular oxygen"/>
    <property type="evidence" value="ECO:0007669"/>
    <property type="project" value="InterPro"/>
</dbReference>
<evidence type="ECO:0000256" key="5">
    <source>
        <dbReference type="ARBA" id="ARBA00022617"/>
    </source>
</evidence>
<accession>A0A1B0CII3</accession>
<dbReference type="EMBL" id="AJWK01013373">
    <property type="status" value="NOT_ANNOTATED_CDS"/>
    <property type="molecule type" value="Genomic_DNA"/>
</dbReference>
<evidence type="ECO:0000256" key="7">
    <source>
        <dbReference type="ARBA" id="ARBA00022824"/>
    </source>
</evidence>
<comment type="similarity">
    <text evidence="4 13">Belongs to the cytochrome P450 family.</text>
</comment>
<keyword evidence="7" id="KW-0256">Endoplasmic reticulum</keyword>
<keyword evidence="5 13" id="KW-0349">Heme</keyword>
<evidence type="ECO:0000256" key="2">
    <source>
        <dbReference type="ARBA" id="ARBA00004174"/>
    </source>
</evidence>
<keyword evidence="11 13" id="KW-0503">Monooxygenase</keyword>
<keyword evidence="8" id="KW-0492">Microsome</keyword>
<comment type="subcellular location">
    <subcellularLocation>
        <location evidence="3">Endoplasmic reticulum membrane</location>
        <topology evidence="3">Peripheral membrane protein</topology>
    </subcellularLocation>
    <subcellularLocation>
        <location evidence="2">Microsome membrane</location>
        <topology evidence="2">Peripheral membrane protein</topology>
    </subcellularLocation>
</comment>
<evidence type="ECO:0000256" key="14">
    <source>
        <dbReference type="SAM" id="MobiDB-lite"/>
    </source>
</evidence>
<dbReference type="EMBL" id="AJWK01013374">
    <property type="status" value="NOT_ANNOTATED_CDS"/>
    <property type="molecule type" value="Genomic_DNA"/>
</dbReference>
<dbReference type="InterPro" id="IPR017972">
    <property type="entry name" value="Cyt_P450_CS"/>
</dbReference>
<evidence type="ECO:0000313" key="15">
    <source>
        <dbReference type="EnsemblMetazoa" id="LLOJ004245-PA"/>
    </source>
</evidence>
<evidence type="ECO:0000256" key="6">
    <source>
        <dbReference type="ARBA" id="ARBA00022723"/>
    </source>
</evidence>
<dbReference type="GO" id="GO:0005506">
    <property type="term" value="F:iron ion binding"/>
    <property type="evidence" value="ECO:0007669"/>
    <property type="project" value="InterPro"/>
</dbReference>
<dbReference type="InterPro" id="IPR036396">
    <property type="entry name" value="Cyt_P450_sf"/>
</dbReference>
<dbReference type="PROSITE" id="PS00086">
    <property type="entry name" value="CYTOCHROME_P450"/>
    <property type="match status" value="1"/>
</dbReference>
<evidence type="ECO:0000256" key="12">
    <source>
        <dbReference type="ARBA" id="ARBA00023136"/>
    </source>
</evidence>
<dbReference type="PANTHER" id="PTHR24292:SF93">
    <property type="entry name" value="CYTOCHROME P450 310A1-RELATED"/>
    <property type="match status" value="1"/>
</dbReference>
<dbReference type="PANTHER" id="PTHR24292">
    <property type="entry name" value="CYTOCHROME P450"/>
    <property type="match status" value="1"/>
</dbReference>
<evidence type="ECO:0000256" key="10">
    <source>
        <dbReference type="ARBA" id="ARBA00023004"/>
    </source>
</evidence>
<dbReference type="InterPro" id="IPR001128">
    <property type="entry name" value="Cyt_P450"/>
</dbReference>
<evidence type="ECO:0008006" key="17">
    <source>
        <dbReference type="Google" id="ProtNLM"/>
    </source>
</evidence>
<dbReference type="InterPro" id="IPR050476">
    <property type="entry name" value="Insect_CytP450_Detox"/>
</dbReference>
<evidence type="ECO:0000256" key="8">
    <source>
        <dbReference type="ARBA" id="ARBA00022848"/>
    </source>
</evidence>
<feature type="compositionally biased region" description="Basic and acidic residues" evidence="14">
    <location>
        <begin position="1"/>
        <end position="18"/>
    </location>
</feature>
<dbReference type="SUPFAM" id="SSF48264">
    <property type="entry name" value="Cytochrome P450"/>
    <property type="match status" value="1"/>
</dbReference>
<evidence type="ECO:0000256" key="1">
    <source>
        <dbReference type="ARBA" id="ARBA00001971"/>
    </source>
</evidence>
<dbReference type="VEuPathDB" id="VectorBase:LLOJ004245"/>
<reference evidence="15" key="1">
    <citation type="submission" date="2020-05" db="UniProtKB">
        <authorList>
            <consortium name="EnsemblMetazoa"/>
        </authorList>
    </citation>
    <scope>IDENTIFICATION</scope>
    <source>
        <strain evidence="15">Jacobina</strain>
    </source>
</reference>
<keyword evidence="6 13" id="KW-0479">Metal-binding</keyword>
<dbReference type="Pfam" id="PF00067">
    <property type="entry name" value="p450"/>
    <property type="match status" value="1"/>
</dbReference>
<evidence type="ECO:0000256" key="9">
    <source>
        <dbReference type="ARBA" id="ARBA00023002"/>
    </source>
</evidence>
<name>A0A1B0CII3_LUTLO</name>
<keyword evidence="9 13" id="KW-0560">Oxidoreductase</keyword>
<keyword evidence="12" id="KW-0472">Membrane</keyword>
<sequence length="144" mass="16918">MDPKYYPEPEEFRPERFSSDISNGGNQKGVTYMPFGDGPRACIGLRMGKLQAKIGIVLIMSKFNLRLGEKLQNMKKLKYEVKMDNDYEAFIFKMVKDTMNYREKNNVHRKDFMQLLLQLKNTGKVDYSDDWNIQSDAIKFKIIE</sequence>
<dbReference type="Proteomes" id="UP000092461">
    <property type="component" value="Unassembled WGS sequence"/>
</dbReference>
<evidence type="ECO:0000256" key="13">
    <source>
        <dbReference type="RuleBase" id="RU000461"/>
    </source>
</evidence>
<keyword evidence="10 13" id="KW-0408">Iron</keyword>
<dbReference type="GO" id="GO:0004497">
    <property type="term" value="F:monooxygenase activity"/>
    <property type="evidence" value="ECO:0007669"/>
    <property type="project" value="UniProtKB-KW"/>
</dbReference>
<organism evidence="15 16">
    <name type="scientific">Lutzomyia longipalpis</name>
    <name type="common">Sand fly</name>
    <dbReference type="NCBI Taxonomy" id="7200"/>
    <lineage>
        <taxon>Eukaryota</taxon>
        <taxon>Metazoa</taxon>
        <taxon>Ecdysozoa</taxon>
        <taxon>Arthropoda</taxon>
        <taxon>Hexapoda</taxon>
        <taxon>Insecta</taxon>
        <taxon>Pterygota</taxon>
        <taxon>Neoptera</taxon>
        <taxon>Endopterygota</taxon>
        <taxon>Diptera</taxon>
        <taxon>Nematocera</taxon>
        <taxon>Psychodoidea</taxon>
        <taxon>Psychodidae</taxon>
        <taxon>Lutzomyia</taxon>
        <taxon>Lutzomyia</taxon>
    </lineage>
</organism>
<dbReference type="GO" id="GO:0005789">
    <property type="term" value="C:endoplasmic reticulum membrane"/>
    <property type="evidence" value="ECO:0007669"/>
    <property type="project" value="UniProtKB-SubCell"/>
</dbReference>
<dbReference type="Gene3D" id="1.10.630.10">
    <property type="entry name" value="Cytochrome P450"/>
    <property type="match status" value="1"/>
</dbReference>
<evidence type="ECO:0000313" key="16">
    <source>
        <dbReference type="Proteomes" id="UP000092461"/>
    </source>
</evidence>
<evidence type="ECO:0000256" key="11">
    <source>
        <dbReference type="ARBA" id="ARBA00023033"/>
    </source>
</evidence>
<dbReference type="GO" id="GO:0020037">
    <property type="term" value="F:heme binding"/>
    <property type="evidence" value="ECO:0007669"/>
    <property type="project" value="InterPro"/>
</dbReference>
<keyword evidence="16" id="KW-1185">Reference proteome</keyword>
<dbReference type="AlphaFoldDB" id="A0A1B0CII3"/>
<evidence type="ECO:0000256" key="4">
    <source>
        <dbReference type="ARBA" id="ARBA00010617"/>
    </source>
</evidence>
<proteinExistence type="inferred from homology"/>
<protein>
    <recommendedName>
        <fullName evidence="17">Cytochrome</fullName>
    </recommendedName>
</protein>
<evidence type="ECO:0000256" key="3">
    <source>
        <dbReference type="ARBA" id="ARBA00004406"/>
    </source>
</evidence>
<comment type="cofactor">
    <cofactor evidence="1">
        <name>heme</name>
        <dbReference type="ChEBI" id="CHEBI:30413"/>
    </cofactor>
</comment>